<keyword evidence="2 3" id="KW-0539">Nucleus</keyword>
<evidence type="ECO:0000259" key="5">
    <source>
        <dbReference type="PROSITE" id="PS50118"/>
    </source>
</evidence>
<dbReference type="SUPFAM" id="SSF47095">
    <property type="entry name" value="HMG-box"/>
    <property type="match status" value="1"/>
</dbReference>
<dbReference type="EMBL" id="SNRW01012314">
    <property type="protein sequence ID" value="KAA6373985.1"/>
    <property type="molecule type" value="Genomic_DNA"/>
</dbReference>
<dbReference type="PANTHER" id="PTHR46040">
    <property type="entry name" value="HIGH MOBILITY GROUP PROTEIN 2"/>
    <property type="match status" value="1"/>
</dbReference>
<proteinExistence type="predicted"/>
<accession>A0A5J4UW29</accession>
<evidence type="ECO:0000313" key="7">
    <source>
        <dbReference type="Proteomes" id="UP000324800"/>
    </source>
</evidence>
<dbReference type="GO" id="GO:0005634">
    <property type="term" value="C:nucleus"/>
    <property type="evidence" value="ECO:0007669"/>
    <property type="project" value="UniProtKB-UniRule"/>
</dbReference>
<feature type="region of interest" description="Disordered" evidence="4">
    <location>
        <begin position="104"/>
        <end position="200"/>
    </location>
</feature>
<dbReference type="InterPro" id="IPR036910">
    <property type="entry name" value="HMG_box_dom_sf"/>
</dbReference>
<protein>
    <recommendedName>
        <fullName evidence="5">HMG box domain-containing protein</fullName>
    </recommendedName>
</protein>
<dbReference type="AlphaFoldDB" id="A0A5J4UW29"/>
<dbReference type="PANTHER" id="PTHR46040:SF3">
    <property type="entry name" value="HIGH MOBILITY GROUP PROTEIN 2"/>
    <property type="match status" value="1"/>
</dbReference>
<dbReference type="PROSITE" id="PS50118">
    <property type="entry name" value="HMG_BOX_2"/>
    <property type="match status" value="1"/>
</dbReference>
<feature type="compositionally biased region" description="Acidic residues" evidence="4">
    <location>
        <begin position="136"/>
        <end position="148"/>
    </location>
</feature>
<feature type="compositionally biased region" description="Basic and acidic residues" evidence="4">
    <location>
        <begin position="112"/>
        <end position="135"/>
    </location>
</feature>
<dbReference type="Proteomes" id="UP000324800">
    <property type="component" value="Unassembled WGS sequence"/>
</dbReference>
<comment type="caution">
    <text evidence="6">The sequence shown here is derived from an EMBL/GenBank/DDBJ whole genome shotgun (WGS) entry which is preliminary data.</text>
</comment>
<feature type="compositionally biased region" description="Acidic residues" evidence="4">
    <location>
        <begin position="171"/>
        <end position="187"/>
    </location>
</feature>
<dbReference type="Pfam" id="PF00505">
    <property type="entry name" value="HMG_box"/>
    <property type="match status" value="1"/>
</dbReference>
<evidence type="ECO:0000256" key="1">
    <source>
        <dbReference type="ARBA" id="ARBA00023125"/>
    </source>
</evidence>
<dbReference type="GO" id="GO:0010468">
    <property type="term" value="P:regulation of gene expression"/>
    <property type="evidence" value="ECO:0007669"/>
    <property type="project" value="TreeGrafter"/>
</dbReference>
<dbReference type="GO" id="GO:0003677">
    <property type="term" value="F:DNA binding"/>
    <property type="evidence" value="ECO:0007669"/>
    <property type="project" value="UniProtKB-UniRule"/>
</dbReference>
<reference evidence="6 7" key="1">
    <citation type="submission" date="2019-03" db="EMBL/GenBank/DDBJ databases">
        <title>Single cell metagenomics reveals metabolic interactions within the superorganism composed of flagellate Streblomastix strix and complex community of Bacteroidetes bacteria on its surface.</title>
        <authorList>
            <person name="Treitli S.C."/>
            <person name="Kolisko M."/>
            <person name="Husnik F."/>
            <person name="Keeling P."/>
            <person name="Hampl V."/>
        </authorList>
    </citation>
    <scope>NUCLEOTIDE SEQUENCE [LARGE SCALE GENOMIC DNA]</scope>
    <source>
        <strain evidence="6">ST1C</strain>
    </source>
</reference>
<feature type="compositionally biased region" description="Basic residues" evidence="4">
    <location>
        <begin position="191"/>
        <end position="200"/>
    </location>
</feature>
<dbReference type="InterPro" id="IPR009071">
    <property type="entry name" value="HMG_box_dom"/>
</dbReference>
<gene>
    <name evidence="6" type="ORF">EZS28_030487</name>
</gene>
<feature type="compositionally biased region" description="Basic and acidic residues" evidence="4">
    <location>
        <begin position="17"/>
        <end position="29"/>
    </location>
</feature>
<evidence type="ECO:0000256" key="2">
    <source>
        <dbReference type="ARBA" id="ARBA00023242"/>
    </source>
</evidence>
<evidence type="ECO:0000313" key="6">
    <source>
        <dbReference type="EMBL" id="KAA6373985.1"/>
    </source>
</evidence>
<feature type="DNA-binding region" description="HMG box" evidence="3">
    <location>
        <begin position="33"/>
        <end position="101"/>
    </location>
</feature>
<evidence type="ECO:0000256" key="3">
    <source>
        <dbReference type="PROSITE-ProRule" id="PRU00267"/>
    </source>
</evidence>
<dbReference type="OrthoDB" id="1919336at2759"/>
<feature type="domain" description="HMG box" evidence="5">
    <location>
        <begin position="33"/>
        <end position="101"/>
    </location>
</feature>
<keyword evidence="1 3" id="KW-0238">DNA-binding</keyword>
<dbReference type="SMART" id="SM00398">
    <property type="entry name" value="HMG"/>
    <property type="match status" value="1"/>
</dbReference>
<name>A0A5J4UW29_9EUKA</name>
<dbReference type="CDD" id="cd00084">
    <property type="entry name" value="HMG-box_SF"/>
    <property type="match status" value="1"/>
</dbReference>
<dbReference type="InterPro" id="IPR051965">
    <property type="entry name" value="ChromReg_NeuronalGeneExpr"/>
</dbReference>
<sequence length="200" mass="24071">MLGNKAPTQDGEIAASDENKEDGSISQKKLEFPRKNYNAYFHFVLEQEDIISKQDPSMLQTEVISLVSKKWNSLTDSEKKKYDQIAEEDKIRYDQELKEYLRRVKTSNLQNSKEKKAKIENQIKEARNDQKSEVNKEEEEKEDEEEDNNNNNEQIPMIKKKRRRKENKKEDEEEEEEKKEDKDEEEEKEKIRKKKNRRKQ</sequence>
<feature type="region of interest" description="Disordered" evidence="4">
    <location>
        <begin position="1"/>
        <end position="29"/>
    </location>
</feature>
<organism evidence="6 7">
    <name type="scientific">Streblomastix strix</name>
    <dbReference type="NCBI Taxonomy" id="222440"/>
    <lineage>
        <taxon>Eukaryota</taxon>
        <taxon>Metamonada</taxon>
        <taxon>Preaxostyla</taxon>
        <taxon>Oxymonadida</taxon>
        <taxon>Streblomastigidae</taxon>
        <taxon>Streblomastix</taxon>
    </lineage>
</organism>
<dbReference type="Gene3D" id="1.10.30.10">
    <property type="entry name" value="High mobility group box domain"/>
    <property type="match status" value="1"/>
</dbReference>
<evidence type="ECO:0000256" key="4">
    <source>
        <dbReference type="SAM" id="MobiDB-lite"/>
    </source>
</evidence>